<dbReference type="Proteomes" id="UP000054053">
    <property type="component" value="Unassembled WGS sequence"/>
</dbReference>
<proteinExistence type="predicted"/>
<sequence length="283" mass="29020">MLVREPSVETFGRAPVVEIWKRNGAAGTGRANGRYPFAPWNRVGETVALGTMAKWVGWLACHMYIPSSAPPPHGISAGQPRIMVYRSVEGLGGHGDDGDAAEPKIGTGNAERPTKVPVVRSGRRLGASDAARGMALGSFPMAFSRPTTRQAMRDAPRPVVSQASAPRGVAAVAAVAVAVAVAVVIVVAPGHVFPLTGRSATRRAEGAGGGIEATDRCGSLKRPGVQPDQGLSSGVVQRAVSHDGGTGLVLVVWCGPAVGRRGSWFWVGSLVGVPAKRCGGAGG</sequence>
<feature type="transmembrane region" description="Helical" evidence="2">
    <location>
        <begin position="169"/>
        <end position="193"/>
    </location>
</feature>
<evidence type="ECO:0000256" key="2">
    <source>
        <dbReference type="SAM" id="Phobius"/>
    </source>
</evidence>
<comment type="caution">
    <text evidence="3">The sequence shown here is derived from an EMBL/GenBank/DDBJ whole genome shotgun (WGS) entry which is preliminary data.</text>
</comment>
<keyword evidence="2" id="KW-0812">Transmembrane</keyword>
<dbReference type="EMBL" id="BBTG02000014">
    <property type="protein sequence ID" value="GAO14476.1"/>
    <property type="molecule type" value="Genomic_DNA"/>
</dbReference>
<evidence type="ECO:0000256" key="1">
    <source>
        <dbReference type="SAM" id="MobiDB-lite"/>
    </source>
</evidence>
<keyword evidence="2" id="KW-0472">Membrane</keyword>
<name>A0A1B5KU31_USTVR</name>
<feature type="region of interest" description="Disordered" evidence="1">
    <location>
        <begin position="93"/>
        <end position="113"/>
    </location>
</feature>
<evidence type="ECO:0000313" key="4">
    <source>
        <dbReference type="Proteomes" id="UP000054053"/>
    </source>
</evidence>
<feature type="region of interest" description="Disordered" evidence="1">
    <location>
        <begin position="206"/>
        <end position="232"/>
    </location>
</feature>
<gene>
    <name evidence="3" type="ORF">UVI_02031350</name>
</gene>
<dbReference type="AlphaFoldDB" id="A0A1B5KU31"/>
<keyword evidence="2" id="KW-1133">Transmembrane helix</keyword>
<reference evidence="4" key="1">
    <citation type="journal article" date="2016" name="Genome Announc.">
        <title>Genome sequence of Ustilaginoidea virens IPU010, a rice pathogenic fungus causing false smut.</title>
        <authorList>
            <person name="Kumagai T."/>
            <person name="Ishii T."/>
            <person name="Terai G."/>
            <person name="Umemura M."/>
            <person name="Machida M."/>
            <person name="Asai K."/>
        </authorList>
    </citation>
    <scope>NUCLEOTIDE SEQUENCE [LARGE SCALE GENOMIC DNA]</scope>
    <source>
        <strain evidence="4">IPU010</strain>
    </source>
</reference>
<accession>A0A1B5KU31</accession>
<protein>
    <submittedName>
        <fullName evidence="3">Uncharacterized protein</fullName>
    </submittedName>
</protein>
<evidence type="ECO:0000313" key="3">
    <source>
        <dbReference type="EMBL" id="GAO14476.1"/>
    </source>
</evidence>
<organism evidence="3 4">
    <name type="scientific">Ustilaginoidea virens</name>
    <name type="common">Rice false smut fungus</name>
    <name type="synonym">Villosiclava virens</name>
    <dbReference type="NCBI Taxonomy" id="1159556"/>
    <lineage>
        <taxon>Eukaryota</taxon>
        <taxon>Fungi</taxon>
        <taxon>Dikarya</taxon>
        <taxon>Ascomycota</taxon>
        <taxon>Pezizomycotina</taxon>
        <taxon>Sordariomycetes</taxon>
        <taxon>Hypocreomycetidae</taxon>
        <taxon>Hypocreales</taxon>
        <taxon>Clavicipitaceae</taxon>
        <taxon>Ustilaginoidea</taxon>
    </lineage>
</organism>